<dbReference type="PANTHER" id="PTHR42648:SF11">
    <property type="entry name" value="TRANSPOSON TY4-P GAG-POL POLYPROTEIN"/>
    <property type="match status" value="1"/>
</dbReference>
<evidence type="ECO:0000256" key="16">
    <source>
        <dbReference type="PROSITE-ProRule" id="PRU00047"/>
    </source>
</evidence>
<evidence type="ECO:0000256" key="7">
    <source>
        <dbReference type="ARBA" id="ARBA00022759"/>
    </source>
</evidence>
<dbReference type="Pfam" id="PF14223">
    <property type="entry name" value="Retrotran_gag_2"/>
    <property type="match status" value="1"/>
</dbReference>
<name>A0AAW2PXR4_SESRA</name>
<evidence type="ECO:0000256" key="2">
    <source>
        <dbReference type="ARBA" id="ARBA00022612"/>
    </source>
</evidence>
<keyword evidence="11" id="KW-0229">DNA integration</keyword>
<keyword evidence="13" id="KW-0548">Nucleotidyltransferase</keyword>
<feature type="domain" description="CCHC-type" evidence="18">
    <location>
        <begin position="278"/>
        <end position="292"/>
    </location>
</feature>
<evidence type="ECO:0000256" key="8">
    <source>
        <dbReference type="ARBA" id="ARBA00022801"/>
    </source>
</evidence>
<dbReference type="Pfam" id="PF00665">
    <property type="entry name" value="rve"/>
    <property type="match status" value="1"/>
</dbReference>
<gene>
    <name evidence="20" type="ORF">Sradi_3706300</name>
</gene>
<evidence type="ECO:0000256" key="12">
    <source>
        <dbReference type="ARBA" id="ARBA00022918"/>
    </source>
</evidence>
<keyword evidence="16" id="KW-0862">Zinc</keyword>
<keyword evidence="2" id="KW-1188">Viral release from host cell</keyword>
<dbReference type="InterPro" id="IPR025724">
    <property type="entry name" value="GAG-pre-integrase_dom"/>
</dbReference>
<evidence type="ECO:0000259" key="19">
    <source>
        <dbReference type="PROSITE" id="PS50994"/>
    </source>
</evidence>
<dbReference type="Pfam" id="PF22936">
    <property type="entry name" value="Pol_BBD"/>
    <property type="match status" value="1"/>
</dbReference>
<evidence type="ECO:0000256" key="1">
    <source>
        <dbReference type="ARBA" id="ARBA00002180"/>
    </source>
</evidence>
<dbReference type="SUPFAM" id="SSF57756">
    <property type="entry name" value="Retrovirus zinc finger-like domains"/>
    <property type="match status" value="1"/>
</dbReference>
<evidence type="ECO:0000256" key="5">
    <source>
        <dbReference type="ARBA" id="ARBA00022723"/>
    </source>
</evidence>
<dbReference type="GO" id="GO:0003964">
    <property type="term" value="F:RNA-directed DNA polymerase activity"/>
    <property type="evidence" value="ECO:0007669"/>
    <property type="project" value="UniProtKB-KW"/>
</dbReference>
<dbReference type="GO" id="GO:0008233">
    <property type="term" value="F:peptidase activity"/>
    <property type="evidence" value="ECO:0007669"/>
    <property type="project" value="UniProtKB-KW"/>
</dbReference>
<keyword evidence="10" id="KW-0460">Magnesium</keyword>
<keyword evidence="5" id="KW-0479">Metal-binding</keyword>
<keyword evidence="14" id="KW-0917">Virion maturation</keyword>
<evidence type="ECO:0000256" key="17">
    <source>
        <dbReference type="SAM" id="MobiDB-lite"/>
    </source>
</evidence>
<evidence type="ECO:0000256" key="4">
    <source>
        <dbReference type="ARBA" id="ARBA00022722"/>
    </source>
</evidence>
<dbReference type="PANTHER" id="PTHR42648">
    <property type="entry name" value="TRANSPOSASE, PUTATIVE-RELATED"/>
    <property type="match status" value="1"/>
</dbReference>
<organism evidence="20">
    <name type="scientific">Sesamum radiatum</name>
    <name type="common">Black benniseed</name>
    <dbReference type="NCBI Taxonomy" id="300843"/>
    <lineage>
        <taxon>Eukaryota</taxon>
        <taxon>Viridiplantae</taxon>
        <taxon>Streptophyta</taxon>
        <taxon>Embryophyta</taxon>
        <taxon>Tracheophyta</taxon>
        <taxon>Spermatophyta</taxon>
        <taxon>Magnoliopsida</taxon>
        <taxon>eudicotyledons</taxon>
        <taxon>Gunneridae</taxon>
        <taxon>Pentapetalae</taxon>
        <taxon>asterids</taxon>
        <taxon>lamiids</taxon>
        <taxon>Lamiales</taxon>
        <taxon>Pedaliaceae</taxon>
        <taxon>Sesamum</taxon>
    </lineage>
</organism>
<dbReference type="InterPro" id="IPR001584">
    <property type="entry name" value="Integrase_cat-core"/>
</dbReference>
<dbReference type="SUPFAM" id="SSF53098">
    <property type="entry name" value="Ribonuclease H-like"/>
    <property type="match status" value="1"/>
</dbReference>
<keyword evidence="12" id="KW-0695">RNA-directed DNA polymerase</keyword>
<accession>A0AAW2PXR4</accession>
<comment type="function">
    <text evidence="1">The aspartyl protease (PR) mediates the proteolytic cleavages of the Gag and Gag-Pol polyproteins after assembly of the VLP.</text>
</comment>
<evidence type="ECO:0000256" key="10">
    <source>
        <dbReference type="ARBA" id="ARBA00022842"/>
    </source>
</evidence>
<dbReference type="InterPro" id="IPR036875">
    <property type="entry name" value="Znf_CCHC_sf"/>
</dbReference>
<dbReference type="GO" id="GO:0008270">
    <property type="term" value="F:zinc ion binding"/>
    <property type="evidence" value="ECO:0007669"/>
    <property type="project" value="UniProtKB-KW"/>
</dbReference>
<dbReference type="GO" id="GO:0004519">
    <property type="term" value="F:endonuclease activity"/>
    <property type="evidence" value="ECO:0007669"/>
    <property type="project" value="UniProtKB-KW"/>
</dbReference>
<evidence type="ECO:0000256" key="11">
    <source>
        <dbReference type="ARBA" id="ARBA00022908"/>
    </source>
</evidence>
<dbReference type="InterPro" id="IPR039537">
    <property type="entry name" value="Retrotran_Ty1/copia-like"/>
</dbReference>
<dbReference type="GO" id="GO:0006310">
    <property type="term" value="P:DNA recombination"/>
    <property type="evidence" value="ECO:0007669"/>
    <property type="project" value="UniProtKB-KW"/>
</dbReference>
<dbReference type="InterPro" id="IPR054722">
    <property type="entry name" value="PolX-like_BBD"/>
</dbReference>
<keyword evidence="4" id="KW-0540">Nuclease</keyword>
<dbReference type="GO" id="GO:0006508">
    <property type="term" value="P:proteolysis"/>
    <property type="evidence" value="ECO:0007669"/>
    <property type="project" value="UniProtKB-KW"/>
</dbReference>
<dbReference type="Pfam" id="PF13976">
    <property type="entry name" value="gag_pre-integrs"/>
    <property type="match status" value="1"/>
</dbReference>
<dbReference type="EMBL" id="JACGWJ010000016">
    <property type="protein sequence ID" value="KAL0360218.1"/>
    <property type="molecule type" value="Genomic_DNA"/>
</dbReference>
<keyword evidence="16" id="KW-0863">Zinc-finger</keyword>
<proteinExistence type="predicted"/>
<keyword evidence="7" id="KW-0255">Endonuclease</keyword>
<keyword evidence="3" id="KW-0645">Protease</keyword>
<keyword evidence="13" id="KW-0239">DNA-directed DNA polymerase</keyword>
<protein>
    <submittedName>
        <fullName evidence="20">Copia protein</fullName>
    </submittedName>
</protein>
<dbReference type="InterPro" id="IPR001878">
    <property type="entry name" value="Znf_CCHC"/>
</dbReference>
<evidence type="ECO:0000256" key="15">
    <source>
        <dbReference type="ARBA" id="ARBA00023172"/>
    </source>
</evidence>
<evidence type="ECO:0000256" key="9">
    <source>
        <dbReference type="ARBA" id="ARBA00022840"/>
    </source>
</evidence>
<dbReference type="Gene3D" id="3.30.420.10">
    <property type="entry name" value="Ribonuclease H-like superfamily/Ribonuclease H"/>
    <property type="match status" value="1"/>
</dbReference>
<sequence>MATDSNFEQAAIPRFDGHYDHWSMLMENFLRSKEYWQIVESGIREPAEGTTLTETQKTNLETKRLKDLKAKNYLFQSIDRPVLETILCKETSKDIWDSMKKKYQGSARVKRAQLQALRRDFETLAMKDGESITNYFARTMEICNRMRFHGEKMQDVTIVEKILRSLTAKFDYVVCAIEESKDIDALFLDELQSSLLVHEQKMNRSTDSSIEEQALKISTDTRTKTFSGRGRGRGRGRGNSQSRGRGKYGQYQQHQREKERGKWSQIGNYKVDKSNVECYRCHQFGHYKSECRTNLSKEYGEKSNFAETAGEEVCLMTQCQGKESSKSVWYLDTACSNHMSGDKSAFSNLDEAYHDKVKLGDESRISIMGKGEVTILNKDNTNETIFNVFFVPDLKTNLLSVGQLLENGYELSFKGGACEIRDSKSVLIAEATRTENRMFPLYLNITSHKCFSVRMNDDVWLWHFRYGHLNFGGLRTLQQKNMVIGLPKITPPIEVCEECMISKQHRNKFPKGKSWRAKGILDLVHSDICGPIKPISNGGKSYLITFTDDFSRKTWVYFLQEKSEAFLAFKSFKARVENESERSIKVLRTDRGGEYCSNEFETYCDNHGIRRELTTAYTPQQNGVAERKNRTIFNMVRSLLARGRVPKTFGQKQSIGAFTF</sequence>
<reference evidence="20" key="1">
    <citation type="submission" date="2020-06" db="EMBL/GenBank/DDBJ databases">
        <authorList>
            <person name="Li T."/>
            <person name="Hu X."/>
            <person name="Zhang T."/>
            <person name="Song X."/>
            <person name="Zhang H."/>
            <person name="Dai N."/>
            <person name="Sheng W."/>
            <person name="Hou X."/>
            <person name="Wei L."/>
        </authorList>
    </citation>
    <scope>NUCLEOTIDE SEQUENCE</scope>
    <source>
        <strain evidence="20">G02</strain>
        <tissue evidence="20">Leaf</tissue>
    </source>
</reference>
<evidence type="ECO:0000256" key="3">
    <source>
        <dbReference type="ARBA" id="ARBA00022670"/>
    </source>
</evidence>
<dbReference type="InterPro" id="IPR012337">
    <property type="entry name" value="RNaseH-like_sf"/>
</dbReference>
<dbReference type="PROSITE" id="PS50158">
    <property type="entry name" value="ZF_CCHC"/>
    <property type="match status" value="1"/>
</dbReference>
<keyword evidence="6" id="KW-0547">Nucleotide-binding</keyword>
<evidence type="ECO:0000259" key="18">
    <source>
        <dbReference type="PROSITE" id="PS50158"/>
    </source>
</evidence>
<dbReference type="GO" id="GO:0015074">
    <property type="term" value="P:DNA integration"/>
    <property type="evidence" value="ECO:0007669"/>
    <property type="project" value="UniProtKB-KW"/>
</dbReference>
<evidence type="ECO:0000256" key="14">
    <source>
        <dbReference type="ARBA" id="ARBA00023113"/>
    </source>
</evidence>
<dbReference type="AlphaFoldDB" id="A0AAW2PXR4"/>
<reference evidence="20" key="2">
    <citation type="journal article" date="2024" name="Plant">
        <title>Genomic evolution and insights into agronomic trait innovations of Sesamum species.</title>
        <authorList>
            <person name="Miao H."/>
            <person name="Wang L."/>
            <person name="Qu L."/>
            <person name="Liu H."/>
            <person name="Sun Y."/>
            <person name="Le M."/>
            <person name="Wang Q."/>
            <person name="Wei S."/>
            <person name="Zheng Y."/>
            <person name="Lin W."/>
            <person name="Duan Y."/>
            <person name="Cao H."/>
            <person name="Xiong S."/>
            <person name="Wang X."/>
            <person name="Wei L."/>
            <person name="Li C."/>
            <person name="Ma Q."/>
            <person name="Ju M."/>
            <person name="Zhao R."/>
            <person name="Li G."/>
            <person name="Mu C."/>
            <person name="Tian Q."/>
            <person name="Mei H."/>
            <person name="Zhang T."/>
            <person name="Gao T."/>
            <person name="Zhang H."/>
        </authorList>
    </citation>
    <scope>NUCLEOTIDE SEQUENCE</scope>
    <source>
        <strain evidence="20">G02</strain>
    </source>
</reference>
<feature type="domain" description="Integrase catalytic" evidence="19">
    <location>
        <begin position="506"/>
        <end position="660"/>
    </location>
</feature>
<evidence type="ECO:0000256" key="6">
    <source>
        <dbReference type="ARBA" id="ARBA00022741"/>
    </source>
</evidence>
<evidence type="ECO:0000313" key="20">
    <source>
        <dbReference type="EMBL" id="KAL0360218.1"/>
    </source>
</evidence>
<feature type="region of interest" description="Disordered" evidence="17">
    <location>
        <begin position="220"/>
        <end position="262"/>
    </location>
</feature>
<keyword evidence="13" id="KW-0808">Transferase</keyword>
<dbReference type="PROSITE" id="PS50994">
    <property type="entry name" value="INTEGRASE"/>
    <property type="match status" value="1"/>
</dbReference>
<evidence type="ECO:0000256" key="13">
    <source>
        <dbReference type="ARBA" id="ARBA00022932"/>
    </source>
</evidence>
<dbReference type="GO" id="GO:0003887">
    <property type="term" value="F:DNA-directed DNA polymerase activity"/>
    <property type="evidence" value="ECO:0007669"/>
    <property type="project" value="UniProtKB-KW"/>
</dbReference>
<dbReference type="SMART" id="SM00343">
    <property type="entry name" value="ZnF_C2HC"/>
    <property type="match status" value="1"/>
</dbReference>
<keyword evidence="15" id="KW-0233">DNA recombination</keyword>
<keyword evidence="9" id="KW-0067">ATP-binding</keyword>
<keyword evidence="8" id="KW-0378">Hydrolase</keyword>
<dbReference type="GO" id="GO:0003676">
    <property type="term" value="F:nucleic acid binding"/>
    <property type="evidence" value="ECO:0007669"/>
    <property type="project" value="InterPro"/>
</dbReference>
<dbReference type="GO" id="GO:0005524">
    <property type="term" value="F:ATP binding"/>
    <property type="evidence" value="ECO:0007669"/>
    <property type="project" value="UniProtKB-KW"/>
</dbReference>
<comment type="caution">
    <text evidence="20">The sequence shown here is derived from an EMBL/GenBank/DDBJ whole genome shotgun (WGS) entry which is preliminary data.</text>
</comment>
<dbReference type="InterPro" id="IPR036397">
    <property type="entry name" value="RNaseH_sf"/>
</dbReference>